<name>A0A1M6KXX1_9BACL</name>
<evidence type="ECO:0000313" key="10">
    <source>
        <dbReference type="EMBL" id="SHJ63706.1"/>
    </source>
</evidence>
<dbReference type="GO" id="GO:0005886">
    <property type="term" value="C:plasma membrane"/>
    <property type="evidence" value="ECO:0007669"/>
    <property type="project" value="UniProtKB-SubCell"/>
</dbReference>
<feature type="transmembrane region" description="Helical" evidence="8">
    <location>
        <begin position="175"/>
        <end position="196"/>
    </location>
</feature>
<organism evidence="10 11">
    <name type="scientific">Alicyclobacillus tolerans</name>
    <dbReference type="NCBI Taxonomy" id="90970"/>
    <lineage>
        <taxon>Bacteria</taxon>
        <taxon>Bacillati</taxon>
        <taxon>Bacillota</taxon>
        <taxon>Bacilli</taxon>
        <taxon>Bacillales</taxon>
        <taxon>Alicyclobacillaceae</taxon>
        <taxon>Alicyclobacillus</taxon>
    </lineage>
</organism>
<keyword evidence="4 10" id="KW-0808">Transferase</keyword>
<keyword evidence="7 8" id="KW-0472">Membrane</keyword>
<dbReference type="STRING" id="1830138.SAMN05443507_10242"/>
<dbReference type="InterPro" id="IPR038731">
    <property type="entry name" value="RgtA/B/C-like"/>
</dbReference>
<sequence length="397" mass="46574">MQPPQRADFEWYFIHAREMALGQGYHWRGQATAYWPIGWPFILSIIYRLTGPVMISGLIFNTLLSIGMVILIYKFIEHFTHHARLATIGALFYTLLPSQIEWNAVNGSEESFTFLLVVVLFALTLLSNKKEHRWWPFALVGLLLGLDIDIRPIPLLFPIFYLFSERWLGQIAWRIAFQRTVSFVLGMVVGIFPVTLRNWLAMHHFVLVSTNGGVNLWQGIMTNSGYYWSYNPNINPLLAAGKNEVLENAIGEKVAFQYYWTHPWQTFLNGWAKIYHLYNNDVNAVRYTFINAGAQPWLVTTMRNVDTIAYWIFMLFVLLGLMYLAIQAEKRPLLRQWAVILCFLVYYTLVFFFFPAWDRFRYPLMPLYALFTPMGCAAFPWIWNRTIRHRFKGEQKS</sequence>
<feature type="transmembrane region" description="Helical" evidence="8">
    <location>
        <begin position="308"/>
        <end position="326"/>
    </location>
</feature>
<feature type="domain" description="Glycosyltransferase RgtA/B/C/D-like" evidence="9">
    <location>
        <begin position="36"/>
        <end position="169"/>
    </location>
</feature>
<evidence type="ECO:0000256" key="6">
    <source>
        <dbReference type="ARBA" id="ARBA00022989"/>
    </source>
</evidence>
<keyword evidence="3 10" id="KW-0328">Glycosyltransferase</keyword>
<evidence type="ECO:0000256" key="5">
    <source>
        <dbReference type="ARBA" id="ARBA00022692"/>
    </source>
</evidence>
<keyword evidence="6 8" id="KW-1133">Transmembrane helix</keyword>
<feature type="transmembrane region" description="Helical" evidence="8">
    <location>
        <begin position="57"/>
        <end position="76"/>
    </location>
</feature>
<keyword evidence="11" id="KW-1185">Reference proteome</keyword>
<protein>
    <submittedName>
        <fullName evidence="10">Dolichyl-phosphate-mannose-protein mannosyltransferase</fullName>
    </submittedName>
</protein>
<feature type="transmembrane region" description="Helical" evidence="8">
    <location>
        <begin position="338"/>
        <end position="357"/>
    </location>
</feature>
<evidence type="ECO:0000256" key="8">
    <source>
        <dbReference type="SAM" id="Phobius"/>
    </source>
</evidence>
<dbReference type="EMBL" id="FRAF01000002">
    <property type="protein sequence ID" value="SHJ63706.1"/>
    <property type="molecule type" value="Genomic_DNA"/>
</dbReference>
<dbReference type="GO" id="GO:0016763">
    <property type="term" value="F:pentosyltransferase activity"/>
    <property type="evidence" value="ECO:0007669"/>
    <property type="project" value="TreeGrafter"/>
</dbReference>
<evidence type="ECO:0000313" key="11">
    <source>
        <dbReference type="Proteomes" id="UP000184016"/>
    </source>
</evidence>
<comment type="subcellular location">
    <subcellularLocation>
        <location evidence="1">Cell membrane</location>
        <topology evidence="1">Multi-pass membrane protein</topology>
    </subcellularLocation>
</comment>
<dbReference type="GO" id="GO:0009103">
    <property type="term" value="P:lipopolysaccharide biosynthetic process"/>
    <property type="evidence" value="ECO:0007669"/>
    <property type="project" value="UniProtKB-ARBA"/>
</dbReference>
<accession>A0A1M6KXX1</accession>
<evidence type="ECO:0000256" key="3">
    <source>
        <dbReference type="ARBA" id="ARBA00022676"/>
    </source>
</evidence>
<keyword evidence="5 8" id="KW-0812">Transmembrane</keyword>
<evidence type="ECO:0000256" key="4">
    <source>
        <dbReference type="ARBA" id="ARBA00022679"/>
    </source>
</evidence>
<feature type="transmembrane region" description="Helical" evidence="8">
    <location>
        <begin position="363"/>
        <end position="383"/>
    </location>
</feature>
<keyword evidence="2" id="KW-1003">Cell membrane</keyword>
<feature type="transmembrane region" description="Helical" evidence="8">
    <location>
        <begin position="134"/>
        <end position="163"/>
    </location>
</feature>
<gene>
    <name evidence="10" type="ORF">SAMN05443507_10242</name>
</gene>
<dbReference type="OrthoDB" id="136232at2"/>
<evidence type="ECO:0000256" key="1">
    <source>
        <dbReference type="ARBA" id="ARBA00004651"/>
    </source>
</evidence>
<reference evidence="11" key="1">
    <citation type="submission" date="2016-11" db="EMBL/GenBank/DDBJ databases">
        <authorList>
            <person name="Varghese N."/>
            <person name="Submissions S."/>
        </authorList>
    </citation>
    <scope>NUCLEOTIDE SEQUENCE [LARGE SCALE GENOMIC DNA]</scope>
    <source>
        <strain evidence="11">USBA-503</strain>
    </source>
</reference>
<evidence type="ECO:0000259" key="9">
    <source>
        <dbReference type="Pfam" id="PF13231"/>
    </source>
</evidence>
<dbReference type="AlphaFoldDB" id="A0A1M6KXX1"/>
<dbReference type="Proteomes" id="UP000184016">
    <property type="component" value="Unassembled WGS sequence"/>
</dbReference>
<dbReference type="Pfam" id="PF13231">
    <property type="entry name" value="PMT_2"/>
    <property type="match status" value="1"/>
</dbReference>
<evidence type="ECO:0000256" key="7">
    <source>
        <dbReference type="ARBA" id="ARBA00023136"/>
    </source>
</evidence>
<dbReference type="PANTHER" id="PTHR33908">
    <property type="entry name" value="MANNOSYLTRANSFERASE YKCB-RELATED"/>
    <property type="match status" value="1"/>
</dbReference>
<dbReference type="PANTHER" id="PTHR33908:SF11">
    <property type="entry name" value="MEMBRANE PROTEIN"/>
    <property type="match status" value="1"/>
</dbReference>
<dbReference type="RefSeq" id="WP_083573996.1">
    <property type="nucleotide sequence ID" value="NZ_FRAF01000002.1"/>
</dbReference>
<proteinExistence type="predicted"/>
<feature type="transmembrane region" description="Helical" evidence="8">
    <location>
        <begin position="82"/>
        <end position="100"/>
    </location>
</feature>
<feature type="transmembrane region" description="Helical" evidence="8">
    <location>
        <begin position="112"/>
        <end position="128"/>
    </location>
</feature>
<evidence type="ECO:0000256" key="2">
    <source>
        <dbReference type="ARBA" id="ARBA00022475"/>
    </source>
</evidence>
<dbReference type="InterPro" id="IPR050297">
    <property type="entry name" value="LipidA_mod_glycosyltrf_83"/>
</dbReference>